<feature type="non-terminal residue" evidence="1">
    <location>
        <position position="1"/>
    </location>
</feature>
<evidence type="ECO:0000313" key="1">
    <source>
        <dbReference type="EMBL" id="KAJ7208481.1"/>
    </source>
</evidence>
<proteinExistence type="predicted"/>
<protein>
    <submittedName>
        <fullName evidence="1">Uncharacterized protein</fullName>
    </submittedName>
</protein>
<name>A0AAD6YAG0_9AGAR</name>
<organism evidence="1 2">
    <name type="scientific">Mycena pura</name>
    <dbReference type="NCBI Taxonomy" id="153505"/>
    <lineage>
        <taxon>Eukaryota</taxon>
        <taxon>Fungi</taxon>
        <taxon>Dikarya</taxon>
        <taxon>Basidiomycota</taxon>
        <taxon>Agaricomycotina</taxon>
        <taxon>Agaricomycetes</taxon>
        <taxon>Agaricomycetidae</taxon>
        <taxon>Agaricales</taxon>
        <taxon>Marasmiineae</taxon>
        <taxon>Mycenaceae</taxon>
        <taxon>Mycena</taxon>
    </lineage>
</organism>
<gene>
    <name evidence="1" type="ORF">GGX14DRAFT_365353</name>
</gene>
<evidence type="ECO:0000313" key="2">
    <source>
        <dbReference type="Proteomes" id="UP001219525"/>
    </source>
</evidence>
<dbReference type="AlphaFoldDB" id="A0AAD6YAG0"/>
<comment type="caution">
    <text evidence="1">The sequence shown here is derived from an EMBL/GenBank/DDBJ whole genome shotgun (WGS) entry which is preliminary data.</text>
</comment>
<keyword evidence="2" id="KW-1185">Reference proteome</keyword>
<dbReference type="EMBL" id="JARJCW010000033">
    <property type="protein sequence ID" value="KAJ7208481.1"/>
    <property type="molecule type" value="Genomic_DNA"/>
</dbReference>
<dbReference type="Proteomes" id="UP001219525">
    <property type="component" value="Unassembled WGS sequence"/>
</dbReference>
<reference evidence="1" key="1">
    <citation type="submission" date="2023-03" db="EMBL/GenBank/DDBJ databases">
        <title>Massive genome expansion in bonnet fungi (Mycena s.s.) driven by repeated elements and novel gene families across ecological guilds.</title>
        <authorList>
            <consortium name="Lawrence Berkeley National Laboratory"/>
            <person name="Harder C.B."/>
            <person name="Miyauchi S."/>
            <person name="Viragh M."/>
            <person name="Kuo A."/>
            <person name="Thoen E."/>
            <person name="Andreopoulos B."/>
            <person name="Lu D."/>
            <person name="Skrede I."/>
            <person name="Drula E."/>
            <person name="Henrissat B."/>
            <person name="Morin E."/>
            <person name="Kohler A."/>
            <person name="Barry K."/>
            <person name="LaButti K."/>
            <person name="Morin E."/>
            <person name="Salamov A."/>
            <person name="Lipzen A."/>
            <person name="Mereny Z."/>
            <person name="Hegedus B."/>
            <person name="Baldrian P."/>
            <person name="Stursova M."/>
            <person name="Weitz H."/>
            <person name="Taylor A."/>
            <person name="Grigoriev I.V."/>
            <person name="Nagy L.G."/>
            <person name="Martin F."/>
            <person name="Kauserud H."/>
        </authorList>
    </citation>
    <scope>NUCLEOTIDE SEQUENCE</scope>
    <source>
        <strain evidence="1">9144</strain>
    </source>
</reference>
<accession>A0AAD6YAG0</accession>
<sequence>WFSPFRNPEPNHMKYKVSRVEKDGERLASIIPVQKIRCSIHLPPKFGPVAPPEWKSSNMLDRYHVFFH</sequence>